<accession>A0AB38YC23</accession>
<dbReference type="InterPro" id="IPR050243">
    <property type="entry name" value="PHP_phosphatase"/>
</dbReference>
<protein>
    <submittedName>
        <fullName evidence="2">Phosphatase</fullName>
    </submittedName>
</protein>
<organism evidence="2">
    <name type="scientific">Salinispirillum sp. LH 10-3-1</name>
    <dbReference type="NCBI Taxonomy" id="2952525"/>
    <lineage>
        <taxon>Bacteria</taxon>
        <taxon>Pseudomonadati</taxon>
        <taxon>Pseudomonadota</taxon>
        <taxon>Gammaproteobacteria</taxon>
        <taxon>Oceanospirillales</taxon>
        <taxon>Saccharospirillaceae</taxon>
        <taxon>Salinispirillum</taxon>
    </lineage>
</organism>
<dbReference type="GO" id="GO:0071978">
    <property type="term" value="P:bacterial-type flagellum-dependent swarming motility"/>
    <property type="evidence" value="ECO:0007669"/>
    <property type="project" value="TreeGrafter"/>
</dbReference>
<dbReference type="InterPro" id="IPR003141">
    <property type="entry name" value="Pol/His_phosphatase_N"/>
</dbReference>
<dbReference type="AlphaFoldDB" id="A0AB38YC23"/>
<dbReference type="GO" id="GO:0042578">
    <property type="term" value="F:phosphoric ester hydrolase activity"/>
    <property type="evidence" value="ECO:0007669"/>
    <property type="project" value="TreeGrafter"/>
</dbReference>
<feature type="domain" description="Polymerase/histidinol phosphatase N-terminal" evidence="1">
    <location>
        <begin position="5"/>
        <end position="79"/>
    </location>
</feature>
<dbReference type="PANTHER" id="PTHR36928">
    <property type="entry name" value="PHOSPHATASE YCDX-RELATED"/>
    <property type="match status" value="1"/>
</dbReference>
<dbReference type="CDD" id="cd07437">
    <property type="entry name" value="PHP_HisPPase_Ycdx_like"/>
    <property type="match status" value="1"/>
</dbReference>
<dbReference type="NCBIfam" id="NF006702">
    <property type="entry name" value="PRK09248.1"/>
    <property type="match status" value="1"/>
</dbReference>
<dbReference type="RefSeq" id="WP_304993996.1">
    <property type="nucleotide sequence ID" value="NZ_CP101717.1"/>
</dbReference>
<dbReference type="EMBL" id="CP101717">
    <property type="protein sequence ID" value="WLD56712.1"/>
    <property type="molecule type" value="Genomic_DNA"/>
</dbReference>
<dbReference type="GO" id="GO:0005829">
    <property type="term" value="C:cytosol"/>
    <property type="evidence" value="ECO:0007669"/>
    <property type="project" value="TreeGrafter"/>
</dbReference>
<dbReference type="GO" id="GO:0008270">
    <property type="term" value="F:zinc ion binding"/>
    <property type="evidence" value="ECO:0007669"/>
    <property type="project" value="TreeGrafter"/>
</dbReference>
<dbReference type="InterPro" id="IPR016195">
    <property type="entry name" value="Pol/histidinol_Pase-like"/>
</dbReference>
<proteinExistence type="predicted"/>
<dbReference type="SUPFAM" id="SSF89550">
    <property type="entry name" value="PHP domain-like"/>
    <property type="match status" value="1"/>
</dbReference>
<gene>
    <name evidence="2" type="ORF">NFC81_08180</name>
</gene>
<dbReference type="Gene3D" id="3.20.20.140">
    <property type="entry name" value="Metal-dependent hydrolases"/>
    <property type="match status" value="1"/>
</dbReference>
<reference evidence="2" key="1">
    <citation type="submission" date="2022-07" db="EMBL/GenBank/DDBJ databases">
        <title>Complete genome sequence of Salinispirillum sp. LH10-3-1 capable of multiple carbohydrate inversion isolated from a soda lake.</title>
        <authorList>
            <person name="Liu J."/>
            <person name="Zhai Y."/>
            <person name="Zhang H."/>
            <person name="Yang H."/>
            <person name="Qu J."/>
            <person name="Li J."/>
        </authorList>
    </citation>
    <scope>NUCLEOTIDE SEQUENCE</scope>
    <source>
        <strain evidence="2">LH 10-3-1</strain>
    </source>
</reference>
<dbReference type="PANTHER" id="PTHR36928:SF1">
    <property type="entry name" value="PHOSPHATASE YCDX-RELATED"/>
    <property type="match status" value="1"/>
</dbReference>
<name>A0AB38YC23_9GAMM</name>
<evidence type="ECO:0000313" key="2">
    <source>
        <dbReference type="EMBL" id="WLD56712.1"/>
    </source>
</evidence>
<dbReference type="SMART" id="SM00481">
    <property type="entry name" value="POLIIIAc"/>
    <property type="match status" value="1"/>
</dbReference>
<evidence type="ECO:0000259" key="1">
    <source>
        <dbReference type="SMART" id="SM00481"/>
    </source>
</evidence>
<sequence length="254" mass="27867">MRILADTHSHTVASTHAYSTVHDYFQIAREKGLQLFSLTDHAPTMPDGAHPWHFGNRKVIPRVVNGVAALRGIEANILPPDGGLDIADGMLPFLDFAIASFHEPVFPPVDERTHTAAVIKAIESGRCQIIGHPGNPSYPINQEEVVRAARDHNVVLEINNSSFVASRLGSEPQCILLMELIDRLDWKVSFGSDAHIAYSVGDFSTSIAKAESIGFPVERIVNRDAKSFLSFLGEHNKPVATELKEWLKSLNSSA</sequence>